<dbReference type="NCBIfam" id="TIGR00254">
    <property type="entry name" value="GGDEF"/>
    <property type="match status" value="1"/>
</dbReference>
<dbReference type="SMART" id="SM00267">
    <property type="entry name" value="GGDEF"/>
    <property type="match status" value="1"/>
</dbReference>
<feature type="transmembrane region" description="Helical" evidence="3">
    <location>
        <begin position="92"/>
        <end position="112"/>
    </location>
</feature>
<dbReference type="InterPro" id="IPR043128">
    <property type="entry name" value="Rev_trsase/Diguanyl_cyclase"/>
</dbReference>
<evidence type="ECO:0000256" key="2">
    <source>
        <dbReference type="ARBA" id="ARBA00034247"/>
    </source>
</evidence>
<evidence type="ECO:0000313" key="5">
    <source>
        <dbReference type="EMBL" id="CAB3755529.1"/>
    </source>
</evidence>
<dbReference type="FunFam" id="3.30.70.270:FF:000001">
    <property type="entry name" value="Diguanylate cyclase domain protein"/>
    <property type="match status" value="1"/>
</dbReference>
<name>A0A6J5DMU7_9BURK</name>
<proteinExistence type="predicted"/>
<dbReference type="AlphaFoldDB" id="A0A6J5DMU7"/>
<dbReference type="PANTHER" id="PTHR45138:SF9">
    <property type="entry name" value="DIGUANYLATE CYCLASE DGCM-RELATED"/>
    <property type="match status" value="1"/>
</dbReference>
<dbReference type="Pfam" id="PF00990">
    <property type="entry name" value="GGDEF"/>
    <property type="match status" value="1"/>
</dbReference>
<reference evidence="5 6" key="1">
    <citation type="submission" date="2020-04" db="EMBL/GenBank/DDBJ databases">
        <authorList>
            <person name="De Canck E."/>
        </authorList>
    </citation>
    <scope>NUCLEOTIDE SEQUENCE [LARGE SCALE GENOMIC DNA]</scope>
    <source>
        <strain evidence="5 6">LMG 29739</strain>
    </source>
</reference>
<evidence type="ECO:0000313" key="6">
    <source>
        <dbReference type="Proteomes" id="UP000494329"/>
    </source>
</evidence>
<feature type="transmembrane region" description="Helical" evidence="3">
    <location>
        <begin position="118"/>
        <end position="139"/>
    </location>
</feature>
<dbReference type="PANTHER" id="PTHR45138">
    <property type="entry name" value="REGULATORY COMPONENTS OF SENSORY TRANSDUCTION SYSTEM"/>
    <property type="match status" value="1"/>
</dbReference>
<feature type="transmembrane region" description="Helical" evidence="3">
    <location>
        <begin position="151"/>
        <end position="174"/>
    </location>
</feature>
<dbReference type="InterPro" id="IPR029787">
    <property type="entry name" value="Nucleotide_cyclase"/>
</dbReference>
<comment type="catalytic activity">
    <reaction evidence="2">
        <text>2 GTP = 3',3'-c-di-GMP + 2 diphosphate</text>
        <dbReference type="Rhea" id="RHEA:24898"/>
        <dbReference type="ChEBI" id="CHEBI:33019"/>
        <dbReference type="ChEBI" id="CHEBI:37565"/>
        <dbReference type="ChEBI" id="CHEBI:58805"/>
        <dbReference type="EC" id="2.7.7.65"/>
    </reaction>
</comment>
<dbReference type="Proteomes" id="UP000494329">
    <property type="component" value="Unassembled WGS sequence"/>
</dbReference>
<dbReference type="GO" id="GO:1902201">
    <property type="term" value="P:negative regulation of bacterial-type flagellum-dependent cell motility"/>
    <property type="evidence" value="ECO:0007669"/>
    <property type="project" value="TreeGrafter"/>
</dbReference>
<feature type="domain" description="GGDEF" evidence="4">
    <location>
        <begin position="250"/>
        <end position="382"/>
    </location>
</feature>
<accession>A0A6J5DMU7</accession>
<sequence length="382" mass="40980">MHVDLITLYLLAIGTLLASSGLTLWERRIHLKRSRELTILAAGYATLAIGCAAALFRHAPPGVTGSALSNLLILAGYLLILRGAGSLSGRRYSAVSIATLAGTALVWALGGVRWQEVVWSYVSAFPIAIACGLTARELLRSDGMTGLQSQRIAALVSGVHAVFYAARACILPWMVTLYGRDVLVAVGKITLYEGVLYSVVLPMTLLRLVREEAHRELLLESQTDYLTGLGNRRWFFEQGARVLREAGATRPVSLLAFDLDHFKTVNDRYGHETGDAVLKSFGEIARDVIGPAALLARIGGEEFVALLPGDDSMRATEVGEAVVRRFAETTTYSADGVRIQATVSIGLAQFGRDASTLADLLAAADHALYSAKALGGNRLELA</sequence>
<evidence type="ECO:0000259" key="4">
    <source>
        <dbReference type="PROSITE" id="PS50887"/>
    </source>
</evidence>
<feature type="transmembrane region" description="Helical" evidence="3">
    <location>
        <begin position="37"/>
        <end position="56"/>
    </location>
</feature>
<feature type="transmembrane region" description="Helical" evidence="3">
    <location>
        <begin position="6"/>
        <end position="25"/>
    </location>
</feature>
<protein>
    <recommendedName>
        <fullName evidence="1">diguanylate cyclase</fullName>
        <ecNumber evidence="1">2.7.7.65</ecNumber>
    </recommendedName>
</protein>
<dbReference type="CDD" id="cd01949">
    <property type="entry name" value="GGDEF"/>
    <property type="match status" value="1"/>
</dbReference>
<dbReference type="RefSeq" id="WP_175110930.1">
    <property type="nucleotide sequence ID" value="NZ_CADIKF010000014.1"/>
</dbReference>
<keyword evidence="3" id="KW-0472">Membrane</keyword>
<gene>
    <name evidence="5" type="ORF">LMG29739_02194</name>
</gene>
<dbReference type="EMBL" id="CADIKF010000014">
    <property type="protein sequence ID" value="CAB3755529.1"/>
    <property type="molecule type" value="Genomic_DNA"/>
</dbReference>
<organism evidence="5 6">
    <name type="scientific">Paraburkholderia solisilvae</name>
    <dbReference type="NCBI Taxonomy" id="624376"/>
    <lineage>
        <taxon>Bacteria</taxon>
        <taxon>Pseudomonadati</taxon>
        <taxon>Pseudomonadota</taxon>
        <taxon>Betaproteobacteria</taxon>
        <taxon>Burkholderiales</taxon>
        <taxon>Burkholderiaceae</taxon>
        <taxon>Paraburkholderia</taxon>
    </lineage>
</organism>
<feature type="transmembrane region" description="Helical" evidence="3">
    <location>
        <begin position="62"/>
        <end position="80"/>
    </location>
</feature>
<dbReference type="GO" id="GO:0052621">
    <property type="term" value="F:diguanylate cyclase activity"/>
    <property type="evidence" value="ECO:0007669"/>
    <property type="project" value="UniProtKB-EC"/>
</dbReference>
<feature type="transmembrane region" description="Helical" evidence="3">
    <location>
        <begin position="189"/>
        <end position="209"/>
    </location>
</feature>
<dbReference type="InterPro" id="IPR000160">
    <property type="entry name" value="GGDEF_dom"/>
</dbReference>
<dbReference type="GO" id="GO:0043709">
    <property type="term" value="P:cell adhesion involved in single-species biofilm formation"/>
    <property type="evidence" value="ECO:0007669"/>
    <property type="project" value="TreeGrafter"/>
</dbReference>
<keyword evidence="6" id="KW-1185">Reference proteome</keyword>
<dbReference type="InterPro" id="IPR050469">
    <property type="entry name" value="Diguanylate_Cyclase"/>
</dbReference>
<keyword evidence="3" id="KW-1133">Transmembrane helix</keyword>
<keyword evidence="3" id="KW-0812">Transmembrane</keyword>
<evidence type="ECO:0000256" key="3">
    <source>
        <dbReference type="SAM" id="Phobius"/>
    </source>
</evidence>
<dbReference type="PROSITE" id="PS50887">
    <property type="entry name" value="GGDEF"/>
    <property type="match status" value="1"/>
</dbReference>
<evidence type="ECO:0000256" key="1">
    <source>
        <dbReference type="ARBA" id="ARBA00012528"/>
    </source>
</evidence>
<dbReference type="Gene3D" id="3.30.70.270">
    <property type="match status" value="1"/>
</dbReference>
<dbReference type="GO" id="GO:0005886">
    <property type="term" value="C:plasma membrane"/>
    <property type="evidence" value="ECO:0007669"/>
    <property type="project" value="TreeGrafter"/>
</dbReference>
<dbReference type="EC" id="2.7.7.65" evidence="1"/>
<dbReference type="SUPFAM" id="SSF55073">
    <property type="entry name" value="Nucleotide cyclase"/>
    <property type="match status" value="1"/>
</dbReference>